<reference evidence="3" key="1">
    <citation type="submission" date="2021-01" db="EMBL/GenBank/DDBJ databases">
        <title>Stenotrophomonas maltophilia.</title>
        <authorList>
            <person name="Yu Y."/>
        </authorList>
    </citation>
    <scope>NUCLEOTIDE SEQUENCE [LARGE SCALE GENOMIC DNA]</scope>
    <source>
        <strain evidence="3">As-6</strain>
    </source>
</reference>
<evidence type="ECO:0000313" key="2">
    <source>
        <dbReference type="EMBL" id="MBM9939766.1"/>
    </source>
</evidence>
<proteinExistence type="predicted"/>
<reference evidence="1" key="2">
    <citation type="submission" date="2021-01" db="EMBL/GenBank/DDBJ databases">
        <authorList>
            <person name="Yu Y."/>
        </authorList>
    </citation>
    <scope>NUCLEOTIDE SEQUENCE</scope>
    <source>
        <strain evidence="1">As-5</strain>
        <strain evidence="2">As-6</strain>
    </source>
</reference>
<evidence type="ECO:0000313" key="1">
    <source>
        <dbReference type="EMBL" id="MBM9912720.1"/>
    </source>
</evidence>
<dbReference type="EMBL" id="JAFFTA010000004">
    <property type="protein sequence ID" value="MBM9912720.1"/>
    <property type="molecule type" value="Genomic_DNA"/>
</dbReference>
<dbReference type="EMBL" id="JAFFTB010000029">
    <property type="protein sequence ID" value="MBM9939766.1"/>
    <property type="molecule type" value="Genomic_DNA"/>
</dbReference>
<dbReference type="Proteomes" id="UP000749453">
    <property type="component" value="Unassembled WGS sequence"/>
</dbReference>
<evidence type="ECO:0000313" key="3">
    <source>
        <dbReference type="Proteomes" id="UP000749453"/>
    </source>
</evidence>
<evidence type="ECO:0000313" key="4">
    <source>
        <dbReference type="Proteomes" id="UP000784064"/>
    </source>
</evidence>
<dbReference type="Proteomes" id="UP000784064">
    <property type="component" value="Unassembled WGS sequence"/>
</dbReference>
<keyword evidence="3" id="KW-1185">Reference proteome</keyword>
<dbReference type="RefSeq" id="WP_205405098.1">
    <property type="nucleotide sequence ID" value="NZ_JAFFTA010000004.1"/>
</dbReference>
<sequence length="78" mass="8747">MPSKDFVRLVVSVQPNADQFHPESNLAAPNKRKQNAITGGELGWRARKRIFLVLHNLKDGVFTRPENDHLASLALSPM</sequence>
<dbReference type="AlphaFoldDB" id="A0AAW4GER3"/>
<comment type="caution">
    <text evidence="1">The sequence shown here is derived from an EMBL/GenBank/DDBJ whole genome shotgun (WGS) entry which is preliminary data.</text>
</comment>
<name>A0AAW4GER3_9GAMM</name>
<protein>
    <submittedName>
        <fullName evidence="1">Uncharacterized protein</fullName>
    </submittedName>
</protein>
<gene>
    <name evidence="1" type="ORF">JJW18_04465</name>
    <name evidence="2" type="ORF">JJW19_16655</name>
</gene>
<organism evidence="1 4">
    <name type="scientific">Stenotrophomonas lactitubi</name>
    <dbReference type="NCBI Taxonomy" id="2045214"/>
    <lineage>
        <taxon>Bacteria</taxon>
        <taxon>Pseudomonadati</taxon>
        <taxon>Pseudomonadota</taxon>
        <taxon>Gammaproteobacteria</taxon>
        <taxon>Lysobacterales</taxon>
        <taxon>Lysobacteraceae</taxon>
        <taxon>Stenotrophomonas</taxon>
    </lineage>
</organism>
<accession>A0AAW4GER3</accession>